<dbReference type="InterPro" id="IPR022698">
    <property type="entry name" value="OrsD"/>
</dbReference>
<reference evidence="2" key="1">
    <citation type="submission" date="2020-06" db="EMBL/GenBank/DDBJ databases">
        <title>A chromosome-scale genome assembly of Talaromyces rugulosus W13939.</title>
        <authorList>
            <person name="Wang B."/>
            <person name="Guo L."/>
            <person name="Ye K."/>
            <person name="Wang L."/>
        </authorList>
    </citation>
    <scope>NUCLEOTIDE SEQUENCE [LARGE SCALE GENOMIC DNA]</scope>
    <source>
        <strain evidence="2">W13939</strain>
    </source>
</reference>
<accession>A0A7H8R6M7</accession>
<dbReference type="Pfam" id="PF11951">
    <property type="entry name" value="Fungal_trans_2"/>
    <property type="match status" value="1"/>
</dbReference>
<organism evidence="1 2">
    <name type="scientific">Talaromyces rugulosus</name>
    <name type="common">Penicillium rugulosum</name>
    <dbReference type="NCBI Taxonomy" id="121627"/>
    <lineage>
        <taxon>Eukaryota</taxon>
        <taxon>Fungi</taxon>
        <taxon>Dikarya</taxon>
        <taxon>Ascomycota</taxon>
        <taxon>Pezizomycotina</taxon>
        <taxon>Eurotiomycetes</taxon>
        <taxon>Eurotiomycetidae</taxon>
        <taxon>Eurotiales</taxon>
        <taxon>Trichocomaceae</taxon>
        <taxon>Talaromyces</taxon>
        <taxon>Talaromyces sect. Islandici</taxon>
    </lineage>
</organism>
<dbReference type="KEGG" id="trg:TRUGW13939_09170"/>
<dbReference type="RefSeq" id="XP_035348188.1">
    <property type="nucleotide sequence ID" value="XM_035492295.1"/>
</dbReference>
<dbReference type="OrthoDB" id="416217at2759"/>
<dbReference type="EMBL" id="CP055902">
    <property type="protein sequence ID" value="QKX62014.1"/>
    <property type="molecule type" value="Genomic_DNA"/>
</dbReference>
<protein>
    <recommendedName>
        <fullName evidence="3">C2H2-type domain-containing protein</fullName>
    </recommendedName>
</protein>
<dbReference type="InterPro" id="IPR053157">
    <property type="entry name" value="Sterol_Uptake_Regulator"/>
</dbReference>
<evidence type="ECO:0000313" key="2">
    <source>
        <dbReference type="Proteomes" id="UP000509510"/>
    </source>
</evidence>
<dbReference type="GeneID" id="55996654"/>
<dbReference type="Proteomes" id="UP000509510">
    <property type="component" value="Chromosome V"/>
</dbReference>
<dbReference type="GO" id="GO:0001228">
    <property type="term" value="F:DNA-binding transcription activator activity, RNA polymerase II-specific"/>
    <property type="evidence" value="ECO:0007669"/>
    <property type="project" value="TreeGrafter"/>
</dbReference>
<proteinExistence type="predicted"/>
<gene>
    <name evidence="1" type="ORF">TRUGW13939_09170</name>
</gene>
<evidence type="ECO:0000313" key="1">
    <source>
        <dbReference type="EMBL" id="QKX62014.1"/>
    </source>
</evidence>
<keyword evidence="2" id="KW-1185">Reference proteome</keyword>
<dbReference type="PANTHER" id="PTHR47784:SF5">
    <property type="entry name" value="STEROL UPTAKE CONTROL PROTEIN 2"/>
    <property type="match status" value="1"/>
</dbReference>
<name>A0A7H8R6M7_TALRU</name>
<dbReference type="InterPro" id="IPR021858">
    <property type="entry name" value="Fun_TF"/>
</dbReference>
<evidence type="ECO:0008006" key="3">
    <source>
        <dbReference type="Google" id="ProtNLM"/>
    </source>
</evidence>
<dbReference type="PANTHER" id="PTHR47784">
    <property type="entry name" value="STEROL UPTAKE CONTROL PROTEIN 2"/>
    <property type="match status" value="1"/>
</dbReference>
<dbReference type="Pfam" id="PF12013">
    <property type="entry name" value="OrsD"/>
    <property type="match status" value="1"/>
</dbReference>
<sequence length="421" mass="48366">MTHSRRSSFVNFVQGLDLCEPQDVTPPGQNEFPIPELPVLNGLRCSFGTCSYLCLTEKRMKSHWSLAKHSCVMQKQSWFSVPVQTFFRGNLLKYFSGLVQPPETELAKCSTAELSTCFLTGAYNIDERLLQHYCTLTSTMITSDSSDTTFWQQTVPQLAHEHDFLMSAILALTSLHLAHLNTDRQREFAIHASSYQDRAMPIFRKVVAAPTSENCNAIVVFHHLLVLYSFAAEQQDDDDLFLISRDDNEVAPRWLHFIRSACVILQDVRHWVEVGPCQTLLLSWEAPLKINKIVKKSIMETLLTLIPPKSSPRFWRQNIVNIYNEASSQLALAFACSTDQFTIWDALRLWPVTISVDFMNLLREEHPCALVLVAHYTVLLQRIDNEWYFRGRANRLLKTIHRKLDPYWYPYIPPVLALDGA</sequence>
<dbReference type="AlphaFoldDB" id="A0A7H8R6M7"/>